<accession>W2MX36</accession>
<dbReference type="VEuPathDB" id="FungiDB:PPTG_23579"/>
<sequence length="97" mass="10959">MSYKITRASTGEGALRTIKTAEGRILGDNDQRSFVRFNVGLPAKRDKLIHILGFGHRDLVLLLRQIVFHCSYMVPLQGDNVTYLDALNLVMIASDRR</sequence>
<organism evidence="1">
    <name type="scientific">Phytophthora nicotianae</name>
    <name type="common">Potato buckeye rot agent</name>
    <name type="synonym">Phytophthora parasitica</name>
    <dbReference type="NCBI Taxonomy" id="4792"/>
    <lineage>
        <taxon>Eukaryota</taxon>
        <taxon>Sar</taxon>
        <taxon>Stramenopiles</taxon>
        <taxon>Oomycota</taxon>
        <taxon>Peronosporomycetes</taxon>
        <taxon>Peronosporales</taxon>
        <taxon>Peronosporaceae</taxon>
        <taxon>Phytophthora</taxon>
    </lineage>
</organism>
<gene>
    <name evidence="1" type="ORF">L914_13908</name>
</gene>
<evidence type="ECO:0000313" key="1">
    <source>
        <dbReference type="EMBL" id="ETM40029.1"/>
    </source>
</evidence>
<proteinExistence type="predicted"/>
<dbReference type="AlphaFoldDB" id="W2MX36"/>
<reference evidence="1" key="1">
    <citation type="submission" date="2013-11" db="EMBL/GenBank/DDBJ databases">
        <title>The Genome Sequence of Phytophthora parasitica IAC_01/95.</title>
        <authorList>
            <consortium name="The Broad Institute Genomics Platform"/>
            <person name="Russ C."/>
            <person name="Tyler B."/>
            <person name="Panabieres F."/>
            <person name="Shan W."/>
            <person name="Tripathy S."/>
            <person name="Grunwald N."/>
            <person name="Machado M."/>
            <person name="Johnson C.S."/>
            <person name="Arredondo F."/>
            <person name="Hong C."/>
            <person name="Coffey M."/>
            <person name="Young S.K."/>
            <person name="Zeng Q."/>
            <person name="Gargeya S."/>
            <person name="Fitzgerald M."/>
            <person name="Abouelleil A."/>
            <person name="Alvarado L."/>
            <person name="Chapman S.B."/>
            <person name="Gainer-Dewar J."/>
            <person name="Goldberg J."/>
            <person name="Griggs A."/>
            <person name="Gujja S."/>
            <person name="Hansen M."/>
            <person name="Howarth C."/>
            <person name="Imamovic A."/>
            <person name="Ireland A."/>
            <person name="Larimer J."/>
            <person name="McCowan C."/>
            <person name="Murphy C."/>
            <person name="Pearson M."/>
            <person name="Poon T.W."/>
            <person name="Priest M."/>
            <person name="Roberts A."/>
            <person name="Saif S."/>
            <person name="Shea T."/>
            <person name="Sykes S."/>
            <person name="Wortman J."/>
            <person name="Nusbaum C."/>
            <person name="Birren B."/>
        </authorList>
    </citation>
    <scope>NUCLEOTIDE SEQUENCE [LARGE SCALE GENOMIC DNA]</scope>
    <source>
        <strain evidence="1">IAC_01/95</strain>
    </source>
</reference>
<dbReference type="Proteomes" id="UP000054532">
    <property type="component" value="Unassembled WGS sequence"/>
</dbReference>
<dbReference type="EMBL" id="KI694428">
    <property type="protein sequence ID" value="ETM40029.1"/>
    <property type="molecule type" value="Genomic_DNA"/>
</dbReference>
<protein>
    <submittedName>
        <fullName evidence="1">Uncharacterized protein</fullName>
    </submittedName>
</protein>
<name>W2MX36_PHYNI</name>